<name>A0A0A0BQQ7_9CELL</name>
<dbReference type="SUPFAM" id="SSF48726">
    <property type="entry name" value="Immunoglobulin"/>
    <property type="match status" value="1"/>
</dbReference>
<sequence>MQTSDTTRPAGAPAGPTWTRRRLAGVTAAVAAVGLAVSGTAAALPSGTAPATALGSDGRPADTTLPTGGLSVTGETSPIHDPALVVEGDTWHVFSTGLVNRENGGTVQHWISRDAGVSWEYVGTIWPEIPTWIDERIPGLDNLWAPEVHEDDGTYYLYYSASTFGSSTSLTALATATTLDPEDPDYGWTDQGEVVSSPVVGLPDGKTFNAIDAGIVEDADGTHWMAIGSYWYGIWLVELDWPSGKPVENWQESAVNLADRFVPGNPIEAPYIYEHDGWYYLFVSFDACCAGGDSTYKVAVGRSRDVTGPYLDQDGRDMFGGGGTVILEEHGAMVGPGGQSVADGVLAFHYYDALNEEVPYFPTLGLQRLAWVDGWPVVDQTVEPAAVVGQPQDTQPGRAAVLEAEVTGTPAPVARWQVSDDGATWTDVTVERVHDGTTTLRVPTRDVVGDRSWRVVVENPHGTATSEPVTPWGPPGRS</sequence>
<evidence type="ECO:0000256" key="6">
    <source>
        <dbReference type="PIRSR" id="PIRSR606710-2"/>
    </source>
</evidence>
<dbReference type="Proteomes" id="UP000029839">
    <property type="component" value="Unassembled WGS sequence"/>
</dbReference>
<dbReference type="GO" id="GO:0005975">
    <property type="term" value="P:carbohydrate metabolic process"/>
    <property type="evidence" value="ECO:0007669"/>
    <property type="project" value="InterPro"/>
</dbReference>
<dbReference type="InterPro" id="IPR050727">
    <property type="entry name" value="GH43_arabinanases"/>
</dbReference>
<organism evidence="9 10">
    <name type="scientific">Cellulomonas carbonis T26</name>
    <dbReference type="NCBI Taxonomy" id="947969"/>
    <lineage>
        <taxon>Bacteria</taxon>
        <taxon>Bacillati</taxon>
        <taxon>Actinomycetota</taxon>
        <taxon>Actinomycetes</taxon>
        <taxon>Micrococcales</taxon>
        <taxon>Cellulomonadaceae</taxon>
        <taxon>Cellulomonas</taxon>
    </lineage>
</organism>
<dbReference type="PANTHER" id="PTHR43301:SF3">
    <property type="entry name" value="ARABINAN ENDO-1,5-ALPHA-L-ARABINOSIDASE A-RELATED"/>
    <property type="match status" value="1"/>
</dbReference>
<keyword evidence="3 7" id="KW-0378">Hydrolase</keyword>
<dbReference type="InterPro" id="IPR006311">
    <property type="entry name" value="TAT_signal"/>
</dbReference>
<dbReference type="GO" id="GO:0004553">
    <property type="term" value="F:hydrolase activity, hydrolyzing O-glycosyl compounds"/>
    <property type="evidence" value="ECO:0007669"/>
    <property type="project" value="InterPro"/>
</dbReference>
<evidence type="ECO:0000256" key="7">
    <source>
        <dbReference type="RuleBase" id="RU361187"/>
    </source>
</evidence>
<protein>
    <submittedName>
        <fullName evidence="9">Arabinan endo-1 5-alpha-L-arabinosidase</fullName>
    </submittedName>
</protein>
<feature type="active site" description="Proton acceptor" evidence="5">
    <location>
        <position position="81"/>
    </location>
</feature>
<dbReference type="AlphaFoldDB" id="A0A0A0BQQ7"/>
<dbReference type="InterPro" id="IPR013783">
    <property type="entry name" value="Ig-like_fold"/>
</dbReference>
<comment type="pathway">
    <text evidence="1">Glycan metabolism; L-arabinan degradation.</text>
</comment>
<comment type="caution">
    <text evidence="9">The sequence shown here is derived from an EMBL/GenBank/DDBJ whole genome shotgun (WGS) entry which is preliminary data.</text>
</comment>
<dbReference type="RefSeq" id="WP_081978779.1">
    <property type="nucleotide sequence ID" value="NZ_AXCY01000057.1"/>
</dbReference>
<accession>A0A0A0BQQ7</accession>
<comment type="similarity">
    <text evidence="2 7">Belongs to the glycosyl hydrolase 43 family.</text>
</comment>
<gene>
    <name evidence="9" type="ORF">N868_15955</name>
</gene>
<evidence type="ECO:0000256" key="1">
    <source>
        <dbReference type="ARBA" id="ARBA00004834"/>
    </source>
</evidence>
<dbReference type="SUPFAM" id="SSF75005">
    <property type="entry name" value="Arabinanase/levansucrase/invertase"/>
    <property type="match status" value="1"/>
</dbReference>
<dbReference type="Pfam" id="PF04616">
    <property type="entry name" value="Glyco_hydro_43"/>
    <property type="match status" value="1"/>
</dbReference>
<keyword evidence="10" id="KW-1185">Reference proteome</keyword>
<evidence type="ECO:0000256" key="8">
    <source>
        <dbReference type="SAM" id="MobiDB-lite"/>
    </source>
</evidence>
<feature type="site" description="Important for catalytic activity, responsible for pKa modulation of the active site Glu and correct orientation of both the proton donor and substrate" evidence="6">
    <location>
        <position position="212"/>
    </location>
</feature>
<feature type="region of interest" description="Disordered" evidence="8">
    <location>
        <begin position="459"/>
        <end position="478"/>
    </location>
</feature>
<evidence type="ECO:0000313" key="9">
    <source>
        <dbReference type="EMBL" id="KGM10250.1"/>
    </source>
</evidence>
<dbReference type="OrthoDB" id="9801455at2"/>
<evidence type="ECO:0000313" key="10">
    <source>
        <dbReference type="Proteomes" id="UP000029839"/>
    </source>
</evidence>
<feature type="region of interest" description="Disordered" evidence="8">
    <location>
        <begin position="51"/>
        <end position="79"/>
    </location>
</feature>
<evidence type="ECO:0000256" key="5">
    <source>
        <dbReference type="PIRSR" id="PIRSR606710-1"/>
    </source>
</evidence>
<dbReference type="Gene3D" id="2.115.10.20">
    <property type="entry name" value="Glycosyl hydrolase domain, family 43"/>
    <property type="match status" value="1"/>
</dbReference>
<keyword evidence="4 7" id="KW-0326">Glycosidase</keyword>
<dbReference type="InterPro" id="IPR036179">
    <property type="entry name" value="Ig-like_dom_sf"/>
</dbReference>
<dbReference type="PROSITE" id="PS51318">
    <property type="entry name" value="TAT"/>
    <property type="match status" value="1"/>
</dbReference>
<dbReference type="CDD" id="cd08998">
    <property type="entry name" value="GH43_Arb43a-like"/>
    <property type="match status" value="1"/>
</dbReference>
<dbReference type="InterPro" id="IPR023296">
    <property type="entry name" value="Glyco_hydro_beta-prop_sf"/>
</dbReference>
<dbReference type="InterPro" id="IPR006710">
    <property type="entry name" value="Glyco_hydro_43"/>
</dbReference>
<feature type="active site" description="Proton donor" evidence="5">
    <location>
        <position position="268"/>
    </location>
</feature>
<evidence type="ECO:0000256" key="4">
    <source>
        <dbReference type="ARBA" id="ARBA00023295"/>
    </source>
</evidence>
<dbReference type="PANTHER" id="PTHR43301">
    <property type="entry name" value="ARABINAN ENDO-1,5-ALPHA-L-ARABINOSIDASE"/>
    <property type="match status" value="1"/>
</dbReference>
<dbReference type="EMBL" id="AXCY01000057">
    <property type="protein sequence ID" value="KGM10250.1"/>
    <property type="molecule type" value="Genomic_DNA"/>
</dbReference>
<reference evidence="9 10" key="2">
    <citation type="journal article" date="2015" name="Stand. Genomic Sci.">
        <title>Draft genome sequence of Cellulomonas carbonis T26(T) and comparative analysis of six Cellulomonas genomes.</title>
        <authorList>
            <person name="Zhuang W."/>
            <person name="Zhang S."/>
            <person name="Xia X."/>
            <person name="Wang G."/>
        </authorList>
    </citation>
    <scope>NUCLEOTIDE SEQUENCE [LARGE SCALE GENOMIC DNA]</scope>
    <source>
        <strain evidence="9 10">T26</strain>
    </source>
</reference>
<proteinExistence type="inferred from homology"/>
<reference evidence="9 10" key="1">
    <citation type="submission" date="2013-08" db="EMBL/GenBank/DDBJ databases">
        <title>Genome sequencing of Cellulomonas carbonis T26.</title>
        <authorList>
            <person name="Chen F."/>
            <person name="Li Y."/>
            <person name="Wang G."/>
        </authorList>
    </citation>
    <scope>NUCLEOTIDE SEQUENCE [LARGE SCALE GENOMIC DNA]</scope>
    <source>
        <strain evidence="9 10">T26</strain>
    </source>
</reference>
<dbReference type="Gene3D" id="2.60.40.10">
    <property type="entry name" value="Immunoglobulins"/>
    <property type="match status" value="1"/>
</dbReference>
<evidence type="ECO:0000256" key="2">
    <source>
        <dbReference type="ARBA" id="ARBA00009865"/>
    </source>
</evidence>
<evidence type="ECO:0000256" key="3">
    <source>
        <dbReference type="ARBA" id="ARBA00022801"/>
    </source>
</evidence>